<keyword evidence="3" id="KW-1185">Reference proteome</keyword>
<sequence length="262" mass="29315">MNGTVCVHVQQQRQQTSPCQALTHFRSRLTPRQLCRAVSTALPLFLPCTSALPLPAVGVVDLPKMALRISIIVYVVLQFIAFFFVLVGTPLDMFRAAVEEFNFSHVCVTLWGAKLGCYNSSYLVTSDELWVNCTARRDRFRAAQALAVISIFVYGAAFVLGVLLLCCCSILRWVCLAVNIVGVFTLVVVWVAMVVTYYASENTYCPNLKRFFNYGAGFALFLVAWCLDIINIFLLVIRGEDEKACANENPEFYTRGGQEEMK</sequence>
<dbReference type="PANTHER" id="PTHR33297:SF4">
    <property type="entry name" value="AMASTIN"/>
    <property type="match status" value="1"/>
</dbReference>
<keyword evidence="1" id="KW-1133">Transmembrane helix</keyword>
<keyword evidence="1" id="KW-0472">Membrane</keyword>
<dbReference type="TCDB" id="1.H.3.1.5">
    <property type="family name" value="the 4 tms amastin (amastin) family"/>
</dbReference>
<dbReference type="Proteomes" id="UP000000542">
    <property type="component" value="Chromosome 34"/>
</dbReference>
<dbReference type="RefSeq" id="XP_001686201.1">
    <property type="nucleotide sequence ID" value="XM_001686149.1"/>
</dbReference>
<dbReference type="InterPro" id="IPR009944">
    <property type="entry name" value="Amastin"/>
</dbReference>
<keyword evidence="1" id="KW-0812">Transmembrane</keyword>
<dbReference type="PANTHER" id="PTHR33297">
    <property type="entry name" value="AMASTIN-LIKE SURFACE PROTEIN-LIKE PROTEIN-RELATED"/>
    <property type="match status" value="1"/>
</dbReference>
<dbReference type="Gene3D" id="1.20.140.150">
    <property type="match status" value="1"/>
</dbReference>
<dbReference type="OMA" id="LWANCTG"/>
<dbReference type="STRING" id="5664.Q4Q397"/>
<evidence type="ECO:0000313" key="2">
    <source>
        <dbReference type="EMBL" id="CAJ07815.1"/>
    </source>
</evidence>
<feature type="transmembrane region" description="Helical" evidence="1">
    <location>
        <begin position="34"/>
        <end position="54"/>
    </location>
</feature>
<feature type="transmembrane region" description="Helical" evidence="1">
    <location>
        <begin position="66"/>
        <end position="87"/>
    </location>
</feature>
<reference evidence="2 3" key="2">
    <citation type="journal article" date="2011" name="Genome Res.">
        <title>Chromosome and gene copy number variation allow major structural change between species and strains of Leishmania.</title>
        <authorList>
            <person name="Rogers M.B."/>
            <person name="Hilley J.D."/>
            <person name="Dickens N.J."/>
            <person name="Wilkes J."/>
            <person name="Bates P.A."/>
            <person name="Depledge D.P."/>
            <person name="Harris D."/>
            <person name="Her Y."/>
            <person name="Herzyk P."/>
            <person name="Imamura H."/>
            <person name="Otto T.D."/>
            <person name="Sanders M."/>
            <person name="Seeger K."/>
            <person name="Dujardin J.C."/>
            <person name="Berriman M."/>
            <person name="Smith D.F."/>
            <person name="Hertz-Fowler C."/>
            <person name="Mottram J.C."/>
        </authorList>
    </citation>
    <scope>NUCLEOTIDE SEQUENCE [LARGE SCALE GENOMIC DNA]</scope>
    <source>
        <strain evidence="3">MHOM/IL/81/Friedlin</strain>
    </source>
</reference>
<accession>Q4Q397</accession>
<dbReference type="GeneID" id="5654870"/>
<feature type="transmembrane region" description="Helical" evidence="1">
    <location>
        <begin position="180"/>
        <end position="199"/>
    </location>
</feature>
<protein>
    <submittedName>
        <fullName evidence="2">Putative amastin-like surface protein</fullName>
    </submittedName>
</protein>
<dbReference type="VEuPathDB" id="TriTrypDB:LMJFC_340019200"/>
<evidence type="ECO:0000313" key="3">
    <source>
        <dbReference type="Proteomes" id="UP000000542"/>
    </source>
</evidence>
<gene>
    <name evidence="2" type="ORF">LMJF_34_1080</name>
</gene>
<evidence type="ECO:0000256" key="1">
    <source>
        <dbReference type="SAM" id="Phobius"/>
    </source>
</evidence>
<dbReference type="VEuPathDB" id="TriTrypDB:LmjF.34.1080"/>
<feature type="transmembrane region" description="Helical" evidence="1">
    <location>
        <begin position="146"/>
        <end position="174"/>
    </location>
</feature>
<dbReference type="AlphaFoldDB" id="Q4Q397"/>
<dbReference type="InParanoid" id="Q4Q397"/>
<feature type="transmembrane region" description="Helical" evidence="1">
    <location>
        <begin position="211"/>
        <end position="237"/>
    </location>
</feature>
<reference evidence="2 3" key="1">
    <citation type="journal article" date="2005" name="Science">
        <title>The genome of the kinetoplastid parasite, Leishmania major.</title>
        <authorList>
            <person name="Ivens A.C."/>
            <person name="Peacock C.S."/>
            <person name="Worthey E.A."/>
            <person name="Murphy L."/>
            <person name="Aggarwal G."/>
            <person name="Berriman M."/>
            <person name="Sisk E."/>
            <person name="Rajandream M.A."/>
            <person name="Adlem E."/>
            <person name="Aert R."/>
            <person name="Anupama A."/>
            <person name="Apostolou Z."/>
            <person name="Attipoe P."/>
            <person name="Bason N."/>
            <person name="Bauser C."/>
            <person name="Beck A."/>
            <person name="Beverley S.M."/>
            <person name="Bianchettin G."/>
            <person name="Borzym K."/>
            <person name="Bothe G."/>
            <person name="Bruschi C.V."/>
            <person name="Collins M."/>
            <person name="Cadag E."/>
            <person name="Ciarloni L."/>
            <person name="Clayton C."/>
            <person name="Coulson R.M."/>
            <person name="Cronin A."/>
            <person name="Cruz A.K."/>
            <person name="Davies R.M."/>
            <person name="De Gaudenzi J."/>
            <person name="Dobson D.E."/>
            <person name="Duesterhoeft A."/>
            <person name="Fazelina G."/>
            <person name="Fosker N."/>
            <person name="Frasch A.C."/>
            <person name="Fraser A."/>
            <person name="Fuchs M."/>
            <person name="Gabel C."/>
            <person name="Goble A."/>
            <person name="Goffeau A."/>
            <person name="Harris D."/>
            <person name="Hertz-Fowler C."/>
            <person name="Hilbert H."/>
            <person name="Horn D."/>
            <person name="Huang Y."/>
            <person name="Klages S."/>
            <person name="Knights A."/>
            <person name="Kube M."/>
            <person name="Larke N."/>
            <person name="Litvin L."/>
            <person name="Lord A."/>
            <person name="Louie T."/>
            <person name="Marra M."/>
            <person name="Masuy D."/>
            <person name="Matthews K."/>
            <person name="Michaeli S."/>
            <person name="Mottram J.C."/>
            <person name="Muller-Auer S."/>
            <person name="Munden H."/>
            <person name="Nelson S."/>
            <person name="Norbertczak H."/>
            <person name="Oliver K."/>
            <person name="O'neil S."/>
            <person name="Pentony M."/>
            <person name="Pohl T.M."/>
            <person name="Price C."/>
            <person name="Purnelle B."/>
            <person name="Quail M.A."/>
            <person name="Rabbinowitsch E."/>
            <person name="Reinhardt R."/>
            <person name="Rieger M."/>
            <person name="Rinta J."/>
            <person name="Robben J."/>
            <person name="Robertson L."/>
            <person name="Ruiz J.C."/>
            <person name="Rutter S."/>
            <person name="Saunders D."/>
            <person name="Schafer M."/>
            <person name="Schein J."/>
            <person name="Schwartz D.C."/>
            <person name="Seeger K."/>
            <person name="Seyler A."/>
            <person name="Sharp S."/>
            <person name="Shin H."/>
            <person name="Sivam D."/>
            <person name="Squares R."/>
            <person name="Squares S."/>
            <person name="Tosato V."/>
            <person name="Vogt C."/>
            <person name="Volckaert G."/>
            <person name="Wambutt R."/>
            <person name="Warren T."/>
            <person name="Wedler H."/>
            <person name="Woodward J."/>
            <person name="Zhou S."/>
            <person name="Zimmermann W."/>
            <person name="Smith D.F."/>
            <person name="Blackwell J.M."/>
            <person name="Stuart K.D."/>
            <person name="Barrell B."/>
            <person name="Myler P.J."/>
        </authorList>
    </citation>
    <scope>NUCLEOTIDE SEQUENCE [LARGE SCALE GENOMIC DNA]</scope>
    <source>
        <strain evidence="3">MHOM/IL/81/Friedlin</strain>
    </source>
</reference>
<dbReference type="Pfam" id="PF07344">
    <property type="entry name" value="Amastin"/>
    <property type="match status" value="1"/>
</dbReference>
<dbReference type="VEuPathDB" id="TriTrypDB:LMJSD75_340016500"/>
<dbReference type="HOGENOM" id="CLU_092986_0_0_1"/>
<proteinExistence type="predicted"/>
<name>Q4Q397_LEIMA</name>
<dbReference type="KEGG" id="lma:LMJF_34_1080"/>
<dbReference type="VEuPathDB" id="TriTrypDB:LMJLV39_340011000"/>
<organism evidence="2 3">
    <name type="scientific">Leishmania major</name>
    <dbReference type="NCBI Taxonomy" id="5664"/>
    <lineage>
        <taxon>Eukaryota</taxon>
        <taxon>Discoba</taxon>
        <taxon>Euglenozoa</taxon>
        <taxon>Kinetoplastea</taxon>
        <taxon>Metakinetoplastina</taxon>
        <taxon>Trypanosomatida</taxon>
        <taxon>Trypanosomatidae</taxon>
        <taxon>Leishmaniinae</taxon>
        <taxon>Leishmania</taxon>
    </lineage>
</organism>
<dbReference type="EMBL" id="FR796430">
    <property type="protein sequence ID" value="CAJ07815.1"/>
    <property type="molecule type" value="Genomic_DNA"/>
</dbReference>